<accession>A0A820AT02</accession>
<dbReference type="AlphaFoldDB" id="A0A820AT02"/>
<reference evidence="1" key="1">
    <citation type="submission" date="2021-02" db="EMBL/GenBank/DDBJ databases">
        <authorList>
            <person name="Nowell W R."/>
        </authorList>
    </citation>
    <scope>NUCLEOTIDE SEQUENCE</scope>
</reference>
<organism evidence="1 2">
    <name type="scientific">Rotaria sordida</name>
    <dbReference type="NCBI Taxonomy" id="392033"/>
    <lineage>
        <taxon>Eukaryota</taxon>
        <taxon>Metazoa</taxon>
        <taxon>Spiralia</taxon>
        <taxon>Gnathifera</taxon>
        <taxon>Rotifera</taxon>
        <taxon>Eurotatoria</taxon>
        <taxon>Bdelloidea</taxon>
        <taxon>Philodinida</taxon>
        <taxon>Philodinidae</taxon>
        <taxon>Rotaria</taxon>
    </lineage>
</organism>
<proteinExistence type="predicted"/>
<dbReference type="EMBL" id="CAJOAX010019387">
    <property type="protein sequence ID" value="CAF4188055.1"/>
    <property type="molecule type" value="Genomic_DNA"/>
</dbReference>
<dbReference type="PANTHER" id="PTHR45723">
    <property type="entry name" value="SERINE/THREONINE-PROTEIN KINASE RIO1"/>
    <property type="match status" value="1"/>
</dbReference>
<name>A0A820AT02_9BILA</name>
<dbReference type="InterPro" id="IPR051272">
    <property type="entry name" value="RIO-type_Ser/Thr_kinase"/>
</dbReference>
<sequence>MSPSTTTCPWKKTETVPVSTSFQELMDSDLAAKLQNEEDEKFAHETRRHSKTPIETEISVFTEENDDDDHHHPIDPSSLEESHDNDYLLALMLQHEYTNEFNGMMKKYESTVNRNSKVKVSMKNFMLLPASTSNQINTNYDDDDDIEEMKETFSDCEKDHPMPSFNRRGTSGKGASLVTKHNAELCGKRNVARVMNTFPPEFDTGNVLNEMQLSNRVYNQLKLHSYAEEKRMNRLHDKVEKATASLAFDPKTRIILYKLLNARILDEIGAIIATGKESIVLYGKGGDTEQHEIPSEVTIKFMQG</sequence>
<protein>
    <submittedName>
        <fullName evidence="1">Uncharacterized protein</fullName>
    </submittedName>
</protein>
<gene>
    <name evidence="1" type="ORF">OTI717_LOCUS38015</name>
</gene>
<evidence type="ECO:0000313" key="1">
    <source>
        <dbReference type="EMBL" id="CAF4188055.1"/>
    </source>
</evidence>
<comment type="caution">
    <text evidence="1">The sequence shown here is derived from an EMBL/GenBank/DDBJ whole genome shotgun (WGS) entry which is preliminary data.</text>
</comment>
<dbReference type="Proteomes" id="UP000663823">
    <property type="component" value="Unassembled WGS sequence"/>
</dbReference>
<evidence type="ECO:0000313" key="2">
    <source>
        <dbReference type="Proteomes" id="UP000663823"/>
    </source>
</evidence>